<feature type="transmembrane region" description="Helical" evidence="8">
    <location>
        <begin position="159"/>
        <end position="178"/>
    </location>
</feature>
<dbReference type="PROSITE" id="PS50850">
    <property type="entry name" value="MFS"/>
    <property type="match status" value="1"/>
</dbReference>
<evidence type="ECO:0000256" key="5">
    <source>
        <dbReference type="ARBA" id="ARBA00022989"/>
    </source>
</evidence>
<evidence type="ECO:0000256" key="2">
    <source>
        <dbReference type="ARBA" id="ARBA00022448"/>
    </source>
</evidence>
<comment type="subcellular location">
    <subcellularLocation>
        <location evidence="1">Cell membrane</location>
        <topology evidence="1">Multi-pass membrane protein</topology>
    </subcellularLocation>
</comment>
<keyword evidence="6 8" id="KW-0472">Membrane</keyword>
<feature type="transmembrane region" description="Helical" evidence="8">
    <location>
        <begin position="274"/>
        <end position="293"/>
    </location>
</feature>
<evidence type="ECO:0000313" key="11">
    <source>
        <dbReference type="Proteomes" id="UP000530928"/>
    </source>
</evidence>
<accession>A0A7W0CLE7</accession>
<gene>
    <name evidence="10" type="ORF">HNR30_004652</name>
</gene>
<evidence type="ECO:0000256" key="7">
    <source>
        <dbReference type="SAM" id="MobiDB-lite"/>
    </source>
</evidence>
<keyword evidence="3" id="KW-1003">Cell membrane</keyword>
<feature type="transmembrane region" description="Helical" evidence="8">
    <location>
        <begin position="305"/>
        <end position="323"/>
    </location>
</feature>
<dbReference type="Gene3D" id="1.20.1250.20">
    <property type="entry name" value="MFS general substrate transporter like domains"/>
    <property type="match status" value="1"/>
</dbReference>
<feature type="transmembrane region" description="Helical" evidence="8">
    <location>
        <begin position="335"/>
        <end position="360"/>
    </location>
</feature>
<keyword evidence="5 8" id="KW-1133">Transmembrane helix</keyword>
<name>A0A7W0CLE7_9ACTN</name>
<feature type="transmembrane region" description="Helical" evidence="8">
    <location>
        <begin position="96"/>
        <end position="116"/>
    </location>
</feature>
<dbReference type="Proteomes" id="UP000530928">
    <property type="component" value="Unassembled WGS sequence"/>
</dbReference>
<feature type="transmembrane region" description="Helical" evidence="8">
    <location>
        <begin position="372"/>
        <end position="393"/>
    </location>
</feature>
<keyword evidence="2" id="KW-0813">Transport</keyword>
<organism evidence="10 11">
    <name type="scientific">Nonomuraea soli</name>
    <dbReference type="NCBI Taxonomy" id="1032476"/>
    <lineage>
        <taxon>Bacteria</taxon>
        <taxon>Bacillati</taxon>
        <taxon>Actinomycetota</taxon>
        <taxon>Actinomycetes</taxon>
        <taxon>Streptosporangiales</taxon>
        <taxon>Streptosporangiaceae</taxon>
        <taxon>Nonomuraea</taxon>
    </lineage>
</organism>
<dbReference type="CDD" id="cd06173">
    <property type="entry name" value="MFS_MefA_like"/>
    <property type="match status" value="1"/>
</dbReference>
<feature type="transmembrane region" description="Helical" evidence="8">
    <location>
        <begin position="184"/>
        <end position="205"/>
    </location>
</feature>
<sequence length="425" mass="44676">MKETLHDSTASPSEPPVFQPIPLRKQRDYRLLWSARTSSITGSEVSRLAIPLTAITLLSASPAQMGVLTAAAFVPTLLLGLHAGAIADRLRRHRPLMIGCELVSALAALSVPAAWLAGTLSVTWLIVVALVIGTAATLFKAANFPHLAAVVHADQRTEALAGFHASYSVASVAGPGLAGALVQFLTAPIAVLVEGVSFLVSAFLLRSIRTPEHNEPAPSRGLTRDVAEGLRATITDPTLRALLGSGTTINFFAMAYTAVHMLFMVKVLDIPEGLLGLLTAVSGAGGLLGAWVTTRLVRRFGENRILLGSVLFFPLSIVTVALLDGPLWWKLTMLLSTGLITGGIVVAFATSLGAVILRDAPVEVRGRVNSTINFATQGVMALGGLLGGLLAELIGLRPVIWICAAGIALSSVWIWASPLRTSHRP</sequence>
<dbReference type="SUPFAM" id="SSF103473">
    <property type="entry name" value="MFS general substrate transporter"/>
    <property type="match status" value="1"/>
</dbReference>
<dbReference type="PANTHER" id="PTHR23513:SF6">
    <property type="entry name" value="MAJOR FACILITATOR SUPERFAMILY ASSOCIATED DOMAIN-CONTAINING PROTEIN"/>
    <property type="match status" value="1"/>
</dbReference>
<dbReference type="PANTHER" id="PTHR23513">
    <property type="entry name" value="INTEGRAL MEMBRANE EFFLUX PROTEIN-RELATED"/>
    <property type="match status" value="1"/>
</dbReference>
<feature type="transmembrane region" description="Helical" evidence="8">
    <location>
        <begin position="249"/>
        <end position="268"/>
    </location>
</feature>
<keyword evidence="4 8" id="KW-0812">Transmembrane</keyword>
<reference evidence="10 11" key="1">
    <citation type="submission" date="2020-07" db="EMBL/GenBank/DDBJ databases">
        <title>Genomic Encyclopedia of Type Strains, Phase IV (KMG-IV): sequencing the most valuable type-strain genomes for metagenomic binning, comparative biology and taxonomic classification.</title>
        <authorList>
            <person name="Goeker M."/>
        </authorList>
    </citation>
    <scope>NUCLEOTIDE SEQUENCE [LARGE SCALE GENOMIC DNA]</scope>
    <source>
        <strain evidence="10 11">DSM 45533</strain>
    </source>
</reference>
<dbReference type="RefSeq" id="WP_181612007.1">
    <property type="nucleotide sequence ID" value="NZ_BAABAM010000003.1"/>
</dbReference>
<keyword evidence="11" id="KW-1185">Reference proteome</keyword>
<evidence type="ECO:0000313" key="10">
    <source>
        <dbReference type="EMBL" id="MBA2893298.1"/>
    </source>
</evidence>
<feature type="transmembrane region" description="Helical" evidence="8">
    <location>
        <begin position="65"/>
        <end position="84"/>
    </location>
</feature>
<dbReference type="AlphaFoldDB" id="A0A7W0CLE7"/>
<proteinExistence type="predicted"/>
<feature type="domain" description="Major facilitator superfamily (MFS) profile" evidence="9">
    <location>
        <begin position="1"/>
        <end position="422"/>
    </location>
</feature>
<dbReference type="EMBL" id="JACDUR010000004">
    <property type="protein sequence ID" value="MBA2893298.1"/>
    <property type="molecule type" value="Genomic_DNA"/>
</dbReference>
<dbReference type="GO" id="GO:0022857">
    <property type="term" value="F:transmembrane transporter activity"/>
    <property type="evidence" value="ECO:0007669"/>
    <property type="project" value="InterPro"/>
</dbReference>
<dbReference type="Pfam" id="PF05977">
    <property type="entry name" value="MFS_3"/>
    <property type="match status" value="1"/>
</dbReference>
<evidence type="ECO:0000256" key="3">
    <source>
        <dbReference type="ARBA" id="ARBA00022475"/>
    </source>
</evidence>
<feature type="transmembrane region" description="Helical" evidence="8">
    <location>
        <begin position="122"/>
        <end position="139"/>
    </location>
</feature>
<feature type="transmembrane region" description="Helical" evidence="8">
    <location>
        <begin position="399"/>
        <end position="416"/>
    </location>
</feature>
<evidence type="ECO:0000259" key="9">
    <source>
        <dbReference type="PROSITE" id="PS50850"/>
    </source>
</evidence>
<dbReference type="InterPro" id="IPR020846">
    <property type="entry name" value="MFS_dom"/>
</dbReference>
<dbReference type="InterPro" id="IPR036259">
    <property type="entry name" value="MFS_trans_sf"/>
</dbReference>
<evidence type="ECO:0000256" key="4">
    <source>
        <dbReference type="ARBA" id="ARBA00022692"/>
    </source>
</evidence>
<evidence type="ECO:0000256" key="1">
    <source>
        <dbReference type="ARBA" id="ARBA00004651"/>
    </source>
</evidence>
<dbReference type="InterPro" id="IPR010290">
    <property type="entry name" value="TM_effector"/>
</dbReference>
<dbReference type="GO" id="GO:0005886">
    <property type="term" value="C:plasma membrane"/>
    <property type="evidence" value="ECO:0007669"/>
    <property type="project" value="UniProtKB-SubCell"/>
</dbReference>
<feature type="region of interest" description="Disordered" evidence="7">
    <location>
        <begin position="1"/>
        <end position="20"/>
    </location>
</feature>
<evidence type="ECO:0000256" key="6">
    <source>
        <dbReference type="ARBA" id="ARBA00023136"/>
    </source>
</evidence>
<protein>
    <submittedName>
        <fullName evidence="10">MFS family permease</fullName>
    </submittedName>
</protein>
<comment type="caution">
    <text evidence="10">The sequence shown here is derived from an EMBL/GenBank/DDBJ whole genome shotgun (WGS) entry which is preliminary data.</text>
</comment>
<evidence type="ECO:0000256" key="8">
    <source>
        <dbReference type="SAM" id="Phobius"/>
    </source>
</evidence>